<keyword evidence="1" id="KW-0175">Coiled coil</keyword>
<dbReference type="HOGENOM" id="CLU_2840740_0_0_9"/>
<gene>
    <name evidence="3" type="ordered locus">BpOF4_17550</name>
</gene>
<dbReference type="EMBL" id="CP001878">
    <property type="protein sequence ID" value="ADC51551.1"/>
    <property type="molecule type" value="Genomic_DNA"/>
</dbReference>
<reference evidence="3 4" key="1">
    <citation type="journal article" date="2011" name="Environ. Microbiol.">
        <title>Genome of alkaliphilic Bacillus pseudofirmus OF4 reveals adaptations that support the ability to grow in an external pH range from 7.5 to 11.4.</title>
        <authorList>
            <person name="Janto B."/>
            <person name="Ahmed A."/>
            <person name="Ito M."/>
            <person name="Liu J."/>
            <person name="Hicks D.B."/>
            <person name="Pagni S."/>
            <person name="Fackelmayer O.J."/>
            <person name="Smith T.A."/>
            <person name="Earl J."/>
            <person name="Elbourne L.D."/>
            <person name="Hassan K."/>
            <person name="Paulsen I.T."/>
            <person name="Kolsto A.B."/>
            <person name="Tourasse N.J."/>
            <person name="Ehrlich G.D."/>
            <person name="Boissy R."/>
            <person name="Ivey D.M."/>
            <person name="Li G."/>
            <person name="Xue Y."/>
            <person name="Ma Y."/>
            <person name="Hu F.Z."/>
            <person name="Krulwich T.A."/>
        </authorList>
    </citation>
    <scope>NUCLEOTIDE SEQUENCE [LARGE SCALE GENOMIC DNA]</scope>
    <source>
        <strain evidence="4">ATCC BAA-2126 / JCM 17055 / OF4</strain>
    </source>
</reference>
<feature type="transmembrane region" description="Helical" evidence="2">
    <location>
        <begin position="40"/>
        <end position="61"/>
    </location>
</feature>
<evidence type="ECO:0000256" key="1">
    <source>
        <dbReference type="SAM" id="Coils"/>
    </source>
</evidence>
<name>D3FRG0_ALKPO</name>
<evidence type="ECO:0000256" key="2">
    <source>
        <dbReference type="SAM" id="Phobius"/>
    </source>
</evidence>
<keyword evidence="4" id="KW-1185">Reference proteome</keyword>
<proteinExistence type="predicted"/>
<keyword evidence="2" id="KW-1133">Transmembrane helix</keyword>
<feature type="coiled-coil region" evidence="1">
    <location>
        <begin position="5"/>
        <end position="32"/>
    </location>
</feature>
<evidence type="ECO:0000313" key="3">
    <source>
        <dbReference type="EMBL" id="ADC51551.1"/>
    </source>
</evidence>
<keyword evidence="2" id="KW-0812">Transmembrane</keyword>
<dbReference type="STRING" id="398511.BpOF4_17550"/>
<accession>D3FRG0</accession>
<organism evidence="3 4">
    <name type="scientific">Alkalihalophilus pseudofirmus (strain ATCC BAA-2126 / JCM 17055 / OF4)</name>
    <name type="common">Bacillus pseudofirmus</name>
    <dbReference type="NCBI Taxonomy" id="398511"/>
    <lineage>
        <taxon>Bacteria</taxon>
        <taxon>Bacillati</taxon>
        <taxon>Bacillota</taxon>
        <taxon>Bacilli</taxon>
        <taxon>Bacillales</taxon>
        <taxon>Bacillaceae</taxon>
        <taxon>Alkalihalophilus</taxon>
    </lineage>
</organism>
<evidence type="ECO:0000313" key="4">
    <source>
        <dbReference type="Proteomes" id="UP000001544"/>
    </source>
</evidence>
<dbReference type="AlphaFoldDB" id="D3FRG0"/>
<keyword evidence="2" id="KW-0472">Membrane</keyword>
<sequence>MNGEIAVSDEINKEILKELQKLNEKVDRLENPTYLPPMKFILNCILIFFTVLAATSLLYIIPMFF</sequence>
<protein>
    <submittedName>
        <fullName evidence="3">Uncharacterized protein</fullName>
    </submittedName>
</protein>
<dbReference type="KEGG" id="bpf:BpOF4_17550"/>
<dbReference type="Proteomes" id="UP000001544">
    <property type="component" value="Chromosome"/>
</dbReference>